<feature type="domain" description="Beta-lactamase-related" evidence="1">
    <location>
        <begin position="13"/>
        <end position="366"/>
    </location>
</feature>
<organism evidence="2 3">
    <name type="scientific">Ramlibacter aquaticus</name>
    <dbReference type="NCBI Taxonomy" id="2780094"/>
    <lineage>
        <taxon>Bacteria</taxon>
        <taxon>Pseudomonadati</taxon>
        <taxon>Pseudomonadota</taxon>
        <taxon>Betaproteobacteria</taxon>
        <taxon>Burkholderiales</taxon>
        <taxon>Comamonadaceae</taxon>
        <taxon>Ramlibacter</taxon>
    </lineage>
</organism>
<reference evidence="2 3" key="1">
    <citation type="submission" date="2020-10" db="EMBL/GenBank/DDBJ databases">
        <title>Draft genome of Ramlibacter aquaticus LMG 30558.</title>
        <authorList>
            <person name="Props R."/>
        </authorList>
    </citation>
    <scope>NUCLEOTIDE SEQUENCE [LARGE SCALE GENOMIC DNA]</scope>
    <source>
        <strain evidence="2 3">LMG 30558</strain>
    </source>
</reference>
<dbReference type="Gene3D" id="3.40.710.10">
    <property type="entry name" value="DD-peptidase/beta-lactamase superfamily"/>
    <property type="match status" value="1"/>
</dbReference>
<dbReference type="Proteomes" id="UP000715965">
    <property type="component" value="Unassembled WGS sequence"/>
</dbReference>
<evidence type="ECO:0000313" key="3">
    <source>
        <dbReference type="Proteomes" id="UP000715965"/>
    </source>
</evidence>
<dbReference type="RefSeq" id="WP_193781485.1">
    <property type="nucleotide sequence ID" value="NZ_JADDOJ010000070.1"/>
</dbReference>
<dbReference type="SUPFAM" id="SSF56601">
    <property type="entry name" value="beta-lactamase/transpeptidase-like"/>
    <property type="match status" value="1"/>
</dbReference>
<dbReference type="PANTHER" id="PTHR43283">
    <property type="entry name" value="BETA-LACTAMASE-RELATED"/>
    <property type="match status" value="1"/>
</dbReference>
<dbReference type="InterPro" id="IPR001466">
    <property type="entry name" value="Beta-lactam-related"/>
</dbReference>
<evidence type="ECO:0000259" key="1">
    <source>
        <dbReference type="Pfam" id="PF00144"/>
    </source>
</evidence>
<accession>A0ABR9SIB5</accession>
<sequence length="382" mass="40927">MARLNPRGLARLRDTLQSHIARGHLPGAVAVVAQGGHVAAFEAMGRRDPAADAAMAPDAIFRIYSMTKPIVSLAALMLAEEGRLQLGDPVAQYLPAFGRQQVGVPEGDGLRMEPPRRPATVHDLLRHTAGLTYEFLGTGAVNKRYAAVDIADRSRTNAAFCEVLASLPLADHPGTVWHYSRATDVLGALLEVVSGQPLGRLLQERILGPLGMRDTAFAVPQAEWARIAEPFATDPDSGAAVRMLEPREVPAFESGGGGLMGTAADYLAFLECLRNGGLHQGQRLVSRKTVEWMTADHLGGIPPVGELLLPGYGFGLGFAVRLQDGLGPQPGSAGQYFWSGIGGTSFFVDPREDLVGILMTQAPGQRIYYRNLFRALVYAALD</sequence>
<evidence type="ECO:0000313" key="2">
    <source>
        <dbReference type="EMBL" id="MBE7941924.1"/>
    </source>
</evidence>
<dbReference type="PANTHER" id="PTHR43283:SF3">
    <property type="entry name" value="BETA-LACTAMASE FAMILY PROTEIN (AFU_ORTHOLOGUE AFUA_5G07500)"/>
    <property type="match status" value="1"/>
</dbReference>
<dbReference type="EMBL" id="JADDOJ010000070">
    <property type="protein sequence ID" value="MBE7941924.1"/>
    <property type="molecule type" value="Genomic_DNA"/>
</dbReference>
<proteinExistence type="predicted"/>
<dbReference type="Pfam" id="PF00144">
    <property type="entry name" value="Beta-lactamase"/>
    <property type="match status" value="1"/>
</dbReference>
<gene>
    <name evidence="2" type="ORF">IM725_15200</name>
</gene>
<dbReference type="InterPro" id="IPR050789">
    <property type="entry name" value="Diverse_Enzym_Activities"/>
</dbReference>
<dbReference type="InterPro" id="IPR012338">
    <property type="entry name" value="Beta-lactam/transpept-like"/>
</dbReference>
<protein>
    <submittedName>
        <fullName evidence="2">Beta-lactamase family protein</fullName>
    </submittedName>
</protein>
<name>A0ABR9SIB5_9BURK</name>
<keyword evidence="3" id="KW-1185">Reference proteome</keyword>
<comment type="caution">
    <text evidence="2">The sequence shown here is derived from an EMBL/GenBank/DDBJ whole genome shotgun (WGS) entry which is preliminary data.</text>
</comment>